<dbReference type="GO" id="GO:0046872">
    <property type="term" value="F:metal ion binding"/>
    <property type="evidence" value="ECO:0007669"/>
    <property type="project" value="UniProtKB-KW"/>
</dbReference>
<evidence type="ECO:0000313" key="3">
    <source>
        <dbReference type="EMBL" id="NML64027.1"/>
    </source>
</evidence>
<protein>
    <submittedName>
        <fullName evidence="3">VOC family protein</fullName>
    </submittedName>
</protein>
<feature type="domain" description="VOC" evidence="2">
    <location>
        <begin position="7"/>
        <end position="135"/>
    </location>
</feature>
<dbReference type="PROSITE" id="PS51819">
    <property type="entry name" value="VOC"/>
    <property type="match status" value="1"/>
</dbReference>
<evidence type="ECO:0000313" key="4">
    <source>
        <dbReference type="Proteomes" id="UP000559626"/>
    </source>
</evidence>
<dbReference type="InterPro" id="IPR004360">
    <property type="entry name" value="Glyas_Fos-R_dOase_dom"/>
</dbReference>
<organism evidence="3 4">
    <name type="scientific">Hymenobacter polaris</name>
    <dbReference type="NCBI Taxonomy" id="2682546"/>
    <lineage>
        <taxon>Bacteria</taxon>
        <taxon>Pseudomonadati</taxon>
        <taxon>Bacteroidota</taxon>
        <taxon>Cytophagia</taxon>
        <taxon>Cytophagales</taxon>
        <taxon>Hymenobacteraceae</taxon>
        <taxon>Hymenobacter</taxon>
    </lineage>
</organism>
<dbReference type="InterPro" id="IPR018146">
    <property type="entry name" value="Glyoxalase_1_CS"/>
</dbReference>
<dbReference type="PANTHER" id="PTHR43048">
    <property type="entry name" value="METHYLMALONYL-COA EPIMERASE"/>
    <property type="match status" value="1"/>
</dbReference>
<evidence type="ECO:0000259" key="2">
    <source>
        <dbReference type="PROSITE" id="PS51819"/>
    </source>
</evidence>
<proteinExistence type="predicted"/>
<dbReference type="Pfam" id="PF00903">
    <property type="entry name" value="Glyoxalase"/>
    <property type="match status" value="1"/>
</dbReference>
<dbReference type="Proteomes" id="UP000559626">
    <property type="component" value="Unassembled WGS sequence"/>
</dbReference>
<dbReference type="SUPFAM" id="SSF54593">
    <property type="entry name" value="Glyoxalase/Bleomycin resistance protein/Dihydroxybiphenyl dioxygenase"/>
    <property type="match status" value="1"/>
</dbReference>
<dbReference type="PANTHER" id="PTHR43048:SF3">
    <property type="entry name" value="METHYLMALONYL-COA EPIMERASE, MITOCHONDRIAL"/>
    <property type="match status" value="1"/>
</dbReference>
<name>A0A7Y0AB10_9BACT</name>
<dbReference type="InterPro" id="IPR037523">
    <property type="entry name" value="VOC_core"/>
</dbReference>
<dbReference type="GO" id="GO:0046491">
    <property type="term" value="P:L-methylmalonyl-CoA metabolic process"/>
    <property type="evidence" value="ECO:0007669"/>
    <property type="project" value="TreeGrafter"/>
</dbReference>
<dbReference type="GO" id="GO:0004493">
    <property type="term" value="F:methylmalonyl-CoA epimerase activity"/>
    <property type="evidence" value="ECO:0007669"/>
    <property type="project" value="TreeGrafter"/>
</dbReference>
<dbReference type="Gene3D" id="3.10.180.10">
    <property type="entry name" value="2,3-Dihydroxybiphenyl 1,2-Dioxygenase, domain 1"/>
    <property type="match status" value="1"/>
</dbReference>
<dbReference type="RefSeq" id="WP_169529354.1">
    <property type="nucleotide sequence ID" value="NZ_JABBGH010000001.1"/>
</dbReference>
<dbReference type="AlphaFoldDB" id="A0A7Y0AB10"/>
<evidence type="ECO:0000256" key="1">
    <source>
        <dbReference type="ARBA" id="ARBA00022723"/>
    </source>
</evidence>
<dbReference type="CDD" id="cd06587">
    <property type="entry name" value="VOC"/>
    <property type="match status" value="1"/>
</dbReference>
<keyword evidence="4" id="KW-1185">Reference proteome</keyword>
<reference evidence="3 4" key="1">
    <citation type="submission" date="2020-04" db="EMBL/GenBank/DDBJ databases">
        <title>Hymenobacter polaris sp. nov., isolated from Arctic soil.</title>
        <authorList>
            <person name="Dahal R.H."/>
        </authorList>
    </citation>
    <scope>NUCLEOTIDE SEQUENCE [LARGE SCALE GENOMIC DNA]</scope>
    <source>
        <strain evidence="3 4">RP-2-7</strain>
    </source>
</reference>
<keyword evidence="1" id="KW-0479">Metal-binding</keyword>
<dbReference type="PROSITE" id="PS00934">
    <property type="entry name" value="GLYOXALASE_I_1"/>
    <property type="match status" value="1"/>
</dbReference>
<accession>A0A7Y0AB10</accession>
<dbReference type="EMBL" id="JABBGH010000001">
    <property type="protein sequence ID" value="NML64027.1"/>
    <property type="molecule type" value="Genomic_DNA"/>
</dbReference>
<sequence>MNLKINRLQHIGLPVTHLETSRAFYQRLGFEVVMEATFPHEGGLGQVLMLRRGDLTLELYQLPEPELSRVKQRGDGRIDHIAFDVDDIDEAYATLQAAGFTMLEPQPSFLNFWDRGCRFFNIAGPDGERLEFCQIL</sequence>
<gene>
    <name evidence="3" type="ORF">HHL22_02300</name>
</gene>
<dbReference type="GO" id="GO:0004462">
    <property type="term" value="F:lactoylglutathione lyase activity"/>
    <property type="evidence" value="ECO:0007669"/>
    <property type="project" value="InterPro"/>
</dbReference>
<dbReference type="InterPro" id="IPR029068">
    <property type="entry name" value="Glyas_Bleomycin-R_OHBP_Dase"/>
</dbReference>
<dbReference type="InterPro" id="IPR051785">
    <property type="entry name" value="MMCE/EMCE_epimerase"/>
</dbReference>
<comment type="caution">
    <text evidence="3">The sequence shown here is derived from an EMBL/GenBank/DDBJ whole genome shotgun (WGS) entry which is preliminary data.</text>
</comment>